<dbReference type="EMBL" id="CP147920">
    <property type="protein sequence ID" value="XAU14468.1"/>
    <property type="molecule type" value="Genomic_DNA"/>
</dbReference>
<sequence>MAYMMVRHKVRDFNAWKPGYDGHKPARDDAGLKEVYLLQNADDPREVIALFEAADLEKARAFAASEDLKQKMQEVGVIDRPDIYFLE</sequence>
<dbReference type="RefSeq" id="WP_345972190.1">
    <property type="nucleotide sequence ID" value="NZ_CP147920.1"/>
</dbReference>
<reference evidence="1 2" key="1">
    <citation type="submission" date="2024-03" db="EMBL/GenBank/DDBJ databases">
        <title>Sulfurimonas sp. HSL3-1.</title>
        <authorList>
            <person name="Wang S."/>
        </authorList>
    </citation>
    <scope>NUCLEOTIDE SEQUENCE [LARGE SCALE GENOMIC DNA]</scope>
    <source>
        <strain evidence="1 2">HSL3-1</strain>
    </source>
</reference>
<protein>
    <recommendedName>
        <fullName evidence="3">Cyclase</fullName>
    </recommendedName>
</protein>
<proteinExistence type="predicted"/>
<accession>A0ABZ3H9I7</accession>
<dbReference type="Proteomes" id="UP001447842">
    <property type="component" value="Chromosome"/>
</dbReference>
<name>A0ABZ3H9I7_9BACT</name>
<organism evidence="1 2">
    <name type="scientific">Sulfurimonas diazotrophicus</name>
    <dbReference type="NCBI Taxonomy" id="3131939"/>
    <lineage>
        <taxon>Bacteria</taxon>
        <taxon>Pseudomonadati</taxon>
        <taxon>Campylobacterota</taxon>
        <taxon>Epsilonproteobacteria</taxon>
        <taxon>Campylobacterales</taxon>
        <taxon>Sulfurimonadaceae</taxon>
        <taxon>Sulfurimonas</taxon>
    </lineage>
</organism>
<evidence type="ECO:0000313" key="2">
    <source>
        <dbReference type="Proteomes" id="UP001447842"/>
    </source>
</evidence>
<evidence type="ECO:0000313" key="1">
    <source>
        <dbReference type="EMBL" id="XAU14468.1"/>
    </source>
</evidence>
<gene>
    <name evidence="1" type="ORF">WCY31_09425</name>
</gene>
<evidence type="ECO:0008006" key="3">
    <source>
        <dbReference type="Google" id="ProtNLM"/>
    </source>
</evidence>
<keyword evidence="2" id="KW-1185">Reference proteome</keyword>